<accession>A0A413R5L5</accession>
<dbReference type="RefSeq" id="WP_117971354.1">
    <property type="nucleotide sequence ID" value="NZ_QSFD01000011.1"/>
</dbReference>
<protein>
    <submittedName>
        <fullName evidence="2">Uncharacterized protein</fullName>
    </submittedName>
</protein>
<gene>
    <name evidence="2" type="ORF">DW944_10375</name>
</gene>
<organism evidence="2 3">
    <name type="scientific">Eubacterium ventriosum</name>
    <dbReference type="NCBI Taxonomy" id="39496"/>
    <lineage>
        <taxon>Bacteria</taxon>
        <taxon>Bacillati</taxon>
        <taxon>Bacillota</taxon>
        <taxon>Clostridia</taxon>
        <taxon>Eubacteriales</taxon>
        <taxon>Eubacteriaceae</taxon>
        <taxon>Eubacterium</taxon>
    </lineage>
</organism>
<evidence type="ECO:0000313" key="2">
    <source>
        <dbReference type="EMBL" id="RHA17095.1"/>
    </source>
</evidence>
<keyword evidence="1" id="KW-0732">Signal</keyword>
<feature type="signal peptide" evidence="1">
    <location>
        <begin position="1"/>
        <end position="21"/>
    </location>
</feature>
<dbReference type="AlphaFoldDB" id="A0A413R5L5"/>
<name>A0A413R5L5_9FIRM</name>
<evidence type="ECO:0000256" key="1">
    <source>
        <dbReference type="SAM" id="SignalP"/>
    </source>
</evidence>
<dbReference type="EMBL" id="QSFD01000011">
    <property type="protein sequence ID" value="RHA17095.1"/>
    <property type="molecule type" value="Genomic_DNA"/>
</dbReference>
<comment type="caution">
    <text evidence="2">The sequence shown here is derived from an EMBL/GenBank/DDBJ whole genome shotgun (WGS) entry which is preliminary data.</text>
</comment>
<dbReference type="PROSITE" id="PS51257">
    <property type="entry name" value="PROKAR_LIPOPROTEIN"/>
    <property type="match status" value="1"/>
</dbReference>
<feature type="chain" id="PRO_5019556229" evidence="1">
    <location>
        <begin position="22"/>
        <end position="211"/>
    </location>
</feature>
<dbReference type="Proteomes" id="UP000284779">
    <property type="component" value="Unassembled WGS sequence"/>
</dbReference>
<proteinExistence type="predicted"/>
<reference evidence="2 3" key="1">
    <citation type="submission" date="2018-08" db="EMBL/GenBank/DDBJ databases">
        <title>A genome reference for cultivated species of the human gut microbiota.</title>
        <authorList>
            <person name="Zou Y."/>
            <person name="Xue W."/>
            <person name="Luo G."/>
        </authorList>
    </citation>
    <scope>NUCLEOTIDE SEQUENCE [LARGE SCALE GENOMIC DNA]</scope>
    <source>
        <strain evidence="2 3">AM44-11BH</strain>
    </source>
</reference>
<keyword evidence="3" id="KW-1185">Reference proteome</keyword>
<evidence type="ECO:0000313" key="3">
    <source>
        <dbReference type="Proteomes" id="UP000284779"/>
    </source>
</evidence>
<sequence>MKRIMAMLMSVVLTLGLTACGHTVGDVDLESGQSAVYIQKDGMVSYAVSESFDKDYYDKDELKKEIEAEIKAYNASSDASVDDAITLDSFSVSKKVATLSLDFTTTYDLLNYMLNDNRVEKDKFYIGTIDSNDDCNISGNFVEPGKKDKIKAKTIKSMTDSNILIVNEQYKVQVEGNVLYTSDNCKIDDDGIVTTSKSDDGLSYVVYELEE</sequence>